<evidence type="ECO:0000259" key="7">
    <source>
        <dbReference type="Pfam" id="PF22654"/>
    </source>
</evidence>
<accession>A0ABP7W536</accession>
<reference evidence="9" key="1">
    <citation type="journal article" date="2019" name="Int. J. Syst. Evol. Microbiol.">
        <title>The Global Catalogue of Microorganisms (GCM) 10K type strain sequencing project: providing services to taxonomists for standard genome sequencing and annotation.</title>
        <authorList>
            <consortium name="The Broad Institute Genomics Platform"/>
            <consortium name="The Broad Institute Genome Sequencing Center for Infectious Disease"/>
            <person name="Wu L."/>
            <person name="Ma J."/>
        </authorList>
    </citation>
    <scope>NUCLEOTIDE SEQUENCE [LARGE SCALE GENOMIC DNA]</scope>
    <source>
        <strain evidence="9">JCM 16702</strain>
    </source>
</reference>
<dbReference type="EMBL" id="BAAAZG010000029">
    <property type="protein sequence ID" value="GAA4081291.1"/>
    <property type="molecule type" value="Genomic_DNA"/>
</dbReference>
<dbReference type="Proteomes" id="UP001500683">
    <property type="component" value="Unassembled WGS sequence"/>
</dbReference>
<evidence type="ECO:0000256" key="4">
    <source>
        <dbReference type="ARBA" id="ARBA00022691"/>
    </source>
</evidence>
<feature type="domain" description="Type II methyltransferase M.TaqI-like" evidence="6">
    <location>
        <begin position="275"/>
        <end position="467"/>
    </location>
</feature>
<evidence type="ECO:0000256" key="3">
    <source>
        <dbReference type="ARBA" id="ARBA00022679"/>
    </source>
</evidence>
<dbReference type="Pfam" id="PF07669">
    <property type="entry name" value="Eco57I"/>
    <property type="match status" value="1"/>
</dbReference>
<dbReference type="InterPro" id="IPR029063">
    <property type="entry name" value="SAM-dependent_MTases_sf"/>
</dbReference>
<dbReference type="InterPro" id="IPR054277">
    <property type="entry name" value="DUF7008"/>
</dbReference>
<dbReference type="PANTHER" id="PTHR33841:SF1">
    <property type="entry name" value="DNA METHYLTRANSFERASE A"/>
    <property type="match status" value="1"/>
</dbReference>
<evidence type="ECO:0000313" key="9">
    <source>
        <dbReference type="Proteomes" id="UP001500683"/>
    </source>
</evidence>
<dbReference type="InterPro" id="IPR011639">
    <property type="entry name" value="MethylTrfase_TaqI-like_dom"/>
</dbReference>
<comment type="catalytic activity">
    <reaction evidence="5">
        <text>a 2'-deoxyadenosine in DNA + S-adenosyl-L-methionine = an N(6)-methyl-2'-deoxyadenosine in DNA + S-adenosyl-L-homocysteine + H(+)</text>
        <dbReference type="Rhea" id="RHEA:15197"/>
        <dbReference type="Rhea" id="RHEA-COMP:12418"/>
        <dbReference type="Rhea" id="RHEA-COMP:12419"/>
        <dbReference type="ChEBI" id="CHEBI:15378"/>
        <dbReference type="ChEBI" id="CHEBI:57856"/>
        <dbReference type="ChEBI" id="CHEBI:59789"/>
        <dbReference type="ChEBI" id="CHEBI:90615"/>
        <dbReference type="ChEBI" id="CHEBI:90616"/>
        <dbReference type="EC" id="2.1.1.72"/>
    </reaction>
</comment>
<organism evidence="8 9">
    <name type="scientific">Actinomadura miaoliensis</name>
    <dbReference type="NCBI Taxonomy" id="430685"/>
    <lineage>
        <taxon>Bacteria</taxon>
        <taxon>Bacillati</taxon>
        <taxon>Actinomycetota</taxon>
        <taxon>Actinomycetes</taxon>
        <taxon>Streptosporangiales</taxon>
        <taxon>Thermomonosporaceae</taxon>
        <taxon>Actinomadura</taxon>
    </lineage>
</organism>
<keyword evidence="3" id="KW-0808">Transferase</keyword>
<dbReference type="RefSeq" id="WP_344950783.1">
    <property type="nucleotide sequence ID" value="NZ_BAAAZG010000029.1"/>
</dbReference>
<keyword evidence="2" id="KW-0489">Methyltransferase</keyword>
<evidence type="ECO:0000313" key="8">
    <source>
        <dbReference type="EMBL" id="GAA4081291.1"/>
    </source>
</evidence>
<dbReference type="PROSITE" id="PS00092">
    <property type="entry name" value="N6_MTASE"/>
    <property type="match status" value="1"/>
</dbReference>
<dbReference type="Gene3D" id="3.40.50.150">
    <property type="entry name" value="Vaccinia Virus protein VP39"/>
    <property type="match status" value="1"/>
</dbReference>
<feature type="domain" description="DUF7008" evidence="7">
    <location>
        <begin position="829"/>
        <end position="1197"/>
    </location>
</feature>
<evidence type="ECO:0000259" key="6">
    <source>
        <dbReference type="Pfam" id="PF07669"/>
    </source>
</evidence>
<evidence type="ECO:0000256" key="2">
    <source>
        <dbReference type="ARBA" id="ARBA00022603"/>
    </source>
</evidence>
<dbReference type="InterPro" id="IPR050953">
    <property type="entry name" value="N4_N6_ade-DNA_methylase"/>
</dbReference>
<dbReference type="Pfam" id="PF22654">
    <property type="entry name" value="DUF7008"/>
    <property type="match status" value="1"/>
</dbReference>
<dbReference type="NCBIfam" id="NF033451">
    <property type="entry name" value="BREX_2_MTaseX"/>
    <property type="match status" value="1"/>
</dbReference>
<gene>
    <name evidence="8" type="primary">pglX_2</name>
    <name evidence="8" type="ORF">GCM10022214_45120</name>
</gene>
<dbReference type="PRINTS" id="PR00507">
    <property type="entry name" value="N12N6MTFRASE"/>
</dbReference>
<name>A0ABP7W536_9ACTN</name>
<dbReference type="PANTHER" id="PTHR33841">
    <property type="entry name" value="DNA METHYLTRANSFERASE YEEA-RELATED"/>
    <property type="match status" value="1"/>
</dbReference>
<sequence length="1204" mass="137840">MIDRKALLADLKKQVTALEGHLRERAAEDEAIHARLHGEWQKAREASRTAATYESWRDERVTQAAVAWVLGTVFLRFCEDNGLIEQPFLAGPGDRLTLAVERQADHIRRNPHDTDRHWILEGFKEMSRSPVAAGLFDRAHNPMWQIEIPHHAAKDLLGFWRQRDEQGELVHDFTDPEWDTRFLGDLYQDLSEHAKKTYALLQTPEFVEEFILDYTLEPAIEDFGLHGLRLIDPTCGSGHFLLGAFHRILNKWRDAEPGTAATDIWTLIRRTILSVHGVDKNPFAVNIAKFRLLVASMKQGHIKFLAHVPDFPIIVATGDSLLHGRGALGVQLALEDEAIGQLKAHTYQTEDIYEFIALEDDPEPGAIDLLGAGSYHVVVGNPPYITVKDKLESITYRSGYKSCVGAYALSVPFVERFFQLARLGDRQTKRGGLVGQITANSFMKREFGKKLIEEYLPKVDLTRIIDSSGAYIPGHGTPTVILIGRRQWAREEVPVRVVMSTAGEPSPPKDPAKGHVWRAIVDQIERPGSDSRWVSVVDIPRERLRAHPWSLTGGGAAQLKETIESRSAEKLGSIAEIGASAVTRENEAFIVGEGPLRRHGVEEVFRRPLLDGEYLRDWSFNEDVVALWPYNSGTLEPVNHKTIDKFLWPWRTQLKIRVAFGKSQLERGLPWTAYSMFFANRFGGFSIAFSFVQTHNQFVLDRQDRVFNRTAPVIKLPNGTEDDYLGLLGVLNSSIGCFWLKQVCHDKGSQGINEGFKSQSWERFYEFTATKLQEFPLPRQLPLSRGQDLEVMARQLSDVEVTNALMLVKPTADFLLQLQKRWLSTRGRMIAEQEELDWEVYSLYGLLDEGLTAPSEAVPELKLGERAFEIVLARKMERGEVQTEWFNRHGSTPITEIPEHWPEEYKRVVEKRIEVIENRRDIALIERPECKRRWATEPWEKKEKAALRNWLLDRCEDRRLWFEDDENGVEQPRVMTVNELADRLRRDEDFVSVARLYADDDDVELDKVIEEITKDEQVPHLAALRYKESGLRKRAQWEDVWEQQREEDRTGKRLDIPVPPKYTSADFLRPSYWRNRGKLDVPKERFVSYPESSTDADPSLLLGWAGWDHREQAQALVRLIEERATKDGWDAARLTPLLAGLAEVLPWVKQWHGDVDPAFGQSPADAFTAYLEAKQIDYGISDDDLKKWRPAKKARRGGRPKRES</sequence>
<evidence type="ECO:0000256" key="1">
    <source>
        <dbReference type="ARBA" id="ARBA00011900"/>
    </source>
</evidence>
<evidence type="ECO:0000256" key="5">
    <source>
        <dbReference type="ARBA" id="ARBA00047942"/>
    </source>
</evidence>
<comment type="caution">
    <text evidence="8">The sequence shown here is derived from an EMBL/GenBank/DDBJ whole genome shotgun (WGS) entry which is preliminary data.</text>
</comment>
<dbReference type="EC" id="2.1.1.72" evidence="1"/>
<keyword evidence="9" id="KW-1185">Reference proteome</keyword>
<keyword evidence="4" id="KW-0949">S-adenosyl-L-methionine</keyword>
<dbReference type="InterPro" id="IPR002052">
    <property type="entry name" value="DNA_methylase_N6_adenine_CS"/>
</dbReference>
<protein>
    <recommendedName>
        <fullName evidence="1">site-specific DNA-methyltransferase (adenine-specific)</fullName>
        <ecNumber evidence="1">2.1.1.72</ecNumber>
    </recommendedName>
</protein>
<dbReference type="SUPFAM" id="SSF53335">
    <property type="entry name" value="S-adenosyl-L-methionine-dependent methyltransferases"/>
    <property type="match status" value="1"/>
</dbReference>
<proteinExistence type="predicted"/>